<gene>
    <name evidence="2" type="ORF">GSF12_11770</name>
</gene>
<proteinExistence type="predicted"/>
<dbReference type="EMBL" id="CP047226">
    <property type="protein sequence ID" value="QHG10489.1"/>
    <property type="molecule type" value="Genomic_DNA"/>
</dbReference>
<protein>
    <submittedName>
        <fullName evidence="2">Uncharacterized protein</fullName>
    </submittedName>
</protein>
<evidence type="ECO:0000313" key="2">
    <source>
        <dbReference type="EMBL" id="QHG10489.1"/>
    </source>
</evidence>
<organism evidence="2">
    <name type="scientific">Faucicola osloensis</name>
    <name type="common">Moraxella osloensis</name>
    <dbReference type="NCBI Taxonomy" id="34062"/>
    <lineage>
        <taxon>Bacteria</taxon>
        <taxon>Pseudomonadati</taxon>
        <taxon>Pseudomonadota</taxon>
        <taxon>Gammaproteobacteria</taxon>
        <taxon>Moraxellales</taxon>
        <taxon>Moraxellaceae</taxon>
        <taxon>Faucicola</taxon>
    </lineage>
</organism>
<keyword evidence="1" id="KW-0175">Coiled coil</keyword>
<accession>A0A6P1KEB5</accession>
<feature type="coiled-coil region" evidence="1">
    <location>
        <begin position="174"/>
        <end position="201"/>
    </location>
</feature>
<evidence type="ECO:0000256" key="1">
    <source>
        <dbReference type="SAM" id="Coils"/>
    </source>
</evidence>
<sequence>MAFYEHKEFLNFNDFKQYLIDKKVSDARIVVDNERLFEFILDLIDEDKLRGVFSYRGSGHFEYLDDNNQEKIYDSLLLEGYFCLYKIQLQRIFEVNELDVLGLSFKPYKLNDVDRLSKFIGHDIYKNENLSTILFDKKIGSIKPKISIENIRFIKSDLDKLFNQQPQANNDELAQQLQATIDSQVKEIADLKAQLEQQADKPSDTALDDDILNYDEIKAIQAIKKEFWLDYDPKLKNDTKQLTITEWITTNYPSINSSMALWLDKIVRQKYVK</sequence>
<reference evidence="2" key="1">
    <citation type="journal article" date="2020" name="Microbiol. Resour. Announc.">
        <title>Complete Genome Sequence of Moraxella osloensis Strain YV1, Isolated from an Australian Wastewater Treatment Plant.</title>
        <authorList>
            <person name="Batinovic S."/>
            <person name="Rice D.T.F."/>
            <person name="Seviour R.J."/>
            <person name="Petrovski S."/>
        </authorList>
    </citation>
    <scope>NUCLEOTIDE SEQUENCE</scope>
    <source>
        <strain evidence="2">YV1</strain>
    </source>
</reference>
<name>A0A6P1KEB5_FAUOS</name>
<dbReference type="AlphaFoldDB" id="A0A6P1KEB5"/>